<evidence type="ECO:0000313" key="3">
    <source>
        <dbReference type="Proteomes" id="UP000005950"/>
    </source>
</evidence>
<reference evidence="2 3" key="1">
    <citation type="submission" date="2008-12" db="EMBL/GenBank/DDBJ databases">
        <authorList>
            <person name="Fulton L."/>
            <person name="Clifton S."/>
            <person name="Fulton B."/>
            <person name="Xu J."/>
            <person name="Minx P."/>
            <person name="Pepin K.H."/>
            <person name="Johnson M."/>
            <person name="Bhonagiri V."/>
            <person name="Nash W.E."/>
            <person name="Mardis E.R."/>
            <person name="Wilson R.K."/>
        </authorList>
    </citation>
    <scope>NUCLEOTIDE SEQUENCE [LARGE SCALE GENOMIC DNA]</scope>
    <source>
        <strain evidence="2 3">DSM 12042</strain>
    </source>
</reference>
<reference evidence="2 3" key="2">
    <citation type="submission" date="2009-02" db="EMBL/GenBank/DDBJ databases">
        <title>Draft genome sequence of Holdemania filiformis DSM 12042.</title>
        <authorList>
            <person name="Sudarsanam P."/>
            <person name="Ley R."/>
            <person name="Guruge J."/>
            <person name="Turnbaugh P.J."/>
            <person name="Mahowald M."/>
            <person name="Liep D."/>
            <person name="Gordon J."/>
        </authorList>
    </citation>
    <scope>NUCLEOTIDE SEQUENCE [LARGE SCALE GENOMIC DNA]</scope>
    <source>
        <strain evidence="2 3">DSM 12042</strain>
    </source>
</reference>
<feature type="transmembrane region" description="Helical" evidence="1">
    <location>
        <begin position="105"/>
        <end position="122"/>
    </location>
</feature>
<comment type="caution">
    <text evidence="2">The sequence shown here is derived from an EMBL/GenBank/DDBJ whole genome shotgun (WGS) entry which is preliminary data.</text>
</comment>
<proteinExistence type="predicted"/>
<accession>B9Y6N8</accession>
<keyword evidence="1" id="KW-1133">Transmembrane helix</keyword>
<dbReference type="Proteomes" id="UP000005950">
    <property type="component" value="Unassembled WGS sequence"/>
</dbReference>
<organism evidence="2 3">
    <name type="scientific">Holdemania filiformis DSM 12042</name>
    <dbReference type="NCBI Taxonomy" id="545696"/>
    <lineage>
        <taxon>Bacteria</taxon>
        <taxon>Bacillati</taxon>
        <taxon>Bacillota</taxon>
        <taxon>Erysipelotrichia</taxon>
        <taxon>Erysipelotrichales</taxon>
        <taxon>Erysipelotrichaceae</taxon>
        <taxon>Holdemania</taxon>
    </lineage>
</organism>
<keyword evidence="1" id="KW-0472">Membrane</keyword>
<protein>
    <submittedName>
        <fullName evidence="2">Uncharacterized protein</fullName>
    </submittedName>
</protein>
<name>B9Y6N8_9FIRM</name>
<dbReference type="HOGENOM" id="CLU_2012115_0_0_9"/>
<gene>
    <name evidence="2" type="ORF">HOLDEFILI_01481</name>
</gene>
<dbReference type="EMBL" id="ACCF01000083">
    <property type="protein sequence ID" value="EEF68372.1"/>
    <property type="molecule type" value="Genomic_DNA"/>
</dbReference>
<sequence>MKKYRRNKKSDAYGFLFQAKPRPVLFGELSLCAFLYSLVSFCPGLHCAGGFADNHPEFKRRNLTMAFILLGVGLALVIASKIFYNQRCAAGQGIPYNQKEKLMLYGGYVLLGIAFTLAVFNLA</sequence>
<evidence type="ECO:0000313" key="2">
    <source>
        <dbReference type="EMBL" id="EEF68372.1"/>
    </source>
</evidence>
<dbReference type="STRING" id="545696.HOLDEFILI_01481"/>
<evidence type="ECO:0000256" key="1">
    <source>
        <dbReference type="SAM" id="Phobius"/>
    </source>
</evidence>
<dbReference type="AlphaFoldDB" id="B9Y6N8"/>
<keyword evidence="1" id="KW-0812">Transmembrane</keyword>
<feature type="transmembrane region" description="Helical" evidence="1">
    <location>
        <begin position="29"/>
        <end position="51"/>
    </location>
</feature>
<feature type="transmembrane region" description="Helical" evidence="1">
    <location>
        <begin position="63"/>
        <end position="84"/>
    </location>
</feature>